<dbReference type="Pfam" id="PF02470">
    <property type="entry name" value="MlaD"/>
    <property type="match status" value="1"/>
</dbReference>
<dbReference type="PANTHER" id="PTHR36698">
    <property type="entry name" value="BLL5892 PROTEIN"/>
    <property type="match status" value="1"/>
</dbReference>
<organism evidence="3 4">
    <name type="scientific">Falsiroseomonas bella</name>
    <dbReference type="NCBI Taxonomy" id="2184016"/>
    <lineage>
        <taxon>Bacteria</taxon>
        <taxon>Pseudomonadati</taxon>
        <taxon>Pseudomonadota</taxon>
        <taxon>Alphaproteobacteria</taxon>
        <taxon>Acetobacterales</taxon>
        <taxon>Roseomonadaceae</taxon>
        <taxon>Falsiroseomonas</taxon>
    </lineage>
</organism>
<sequence>MKSSALYLRVGALVVVGVALAVGFVLFLAGGRGQGPTATFETYSRESVQGLDVGAPVRYRGVPIGRVTEIGLVSAEYGRPEGVPFTESFRLVFVRFAVDTERVGEVPRAEEAIRIGLRARISAQGITGVNYVELDFVNPERFPVPTIPWTPRYPVVPAIPSTVAQVRSAAETLMQRLSEVPLEQMMHDFAELLAALRDQASGGDAAALLRDTARTAELVRAAVEQGEIAATLTELRQAAAGARELLAGEDLRAAVENITATAAELRRATAALPDTLAALDRTLRTVRTTTQDVQSELVPILENLRSVTANLRATTQQLRNSPSQTLFGAPPAPPERRR</sequence>
<dbReference type="RefSeq" id="WP_109868659.1">
    <property type="nucleotide sequence ID" value="NZ_QGNA01000001.1"/>
</dbReference>
<evidence type="ECO:0000256" key="1">
    <source>
        <dbReference type="SAM" id="MobiDB-lite"/>
    </source>
</evidence>
<name>A0A317FIY2_9PROT</name>
<accession>A0A317FIY2</accession>
<feature type="region of interest" description="Disordered" evidence="1">
    <location>
        <begin position="316"/>
        <end position="338"/>
    </location>
</feature>
<dbReference type="PANTHER" id="PTHR36698:SF2">
    <property type="entry name" value="MCE_MLAD DOMAIN-CONTAINING PROTEIN"/>
    <property type="match status" value="1"/>
</dbReference>
<feature type="compositionally biased region" description="Polar residues" evidence="1">
    <location>
        <begin position="316"/>
        <end position="326"/>
    </location>
</feature>
<gene>
    <name evidence="3" type="ORF">DFH01_01630</name>
</gene>
<dbReference type="OrthoDB" id="9808689at2"/>
<evidence type="ECO:0000259" key="2">
    <source>
        <dbReference type="Pfam" id="PF02470"/>
    </source>
</evidence>
<feature type="domain" description="Mce/MlaD" evidence="2">
    <location>
        <begin position="47"/>
        <end position="136"/>
    </location>
</feature>
<dbReference type="Proteomes" id="UP000245765">
    <property type="component" value="Unassembled WGS sequence"/>
</dbReference>
<dbReference type="EMBL" id="QGNA01000001">
    <property type="protein sequence ID" value="PWS38037.1"/>
    <property type="molecule type" value="Genomic_DNA"/>
</dbReference>
<dbReference type="InterPro" id="IPR003399">
    <property type="entry name" value="Mce/MlaD"/>
</dbReference>
<keyword evidence="4" id="KW-1185">Reference proteome</keyword>
<dbReference type="AlphaFoldDB" id="A0A317FIY2"/>
<reference evidence="4" key="1">
    <citation type="submission" date="2018-05" db="EMBL/GenBank/DDBJ databases">
        <authorList>
            <person name="Du Z."/>
            <person name="Wang X."/>
        </authorList>
    </citation>
    <scope>NUCLEOTIDE SEQUENCE [LARGE SCALE GENOMIC DNA]</scope>
    <source>
        <strain evidence="4">CQN31</strain>
    </source>
</reference>
<evidence type="ECO:0000313" key="4">
    <source>
        <dbReference type="Proteomes" id="UP000245765"/>
    </source>
</evidence>
<evidence type="ECO:0000313" key="3">
    <source>
        <dbReference type="EMBL" id="PWS38037.1"/>
    </source>
</evidence>
<proteinExistence type="predicted"/>
<comment type="caution">
    <text evidence="3">The sequence shown here is derived from an EMBL/GenBank/DDBJ whole genome shotgun (WGS) entry which is preliminary data.</text>
</comment>
<protein>
    <recommendedName>
        <fullName evidence="2">Mce/MlaD domain-containing protein</fullName>
    </recommendedName>
</protein>